<gene>
    <name evidence="2" type="ORF">BALAC2494_01093</name>
</gene>
<dbReference type="Proteomes" id="UP000008394">
    <property type="component" value="Chromosome"/>
</dbReference>
<sequence>MKRATVAMICGLLCGSFRKICRGEDNLRIPSGASSPLFECDIERRTTPRLFRDVRVRYKTVFFLIMVGLLCGDAVIDHTAENYGRLLTQMYGNRPYLP</sequence>
<evidence type="ECO:0000313" key="2">
    <source>
        <dbReference type="EMBL" id="AEK29455.1"/>
    </source>
</evidence>
<proteinExistence type="predicted"/>
<dbReference type="KEGG" id="bnm:BALAC2494_01093"/>
<dbReference type="InterPro" id="IPR007302">
    <property type="entry name" value="CP_ATPgrasp"/>
</dbReference>
<dbReference type="EMBL" id="CP002915">
    <property type="protein sequence ID" value="AEK29455.1"/>
    <property type="molecule type" value="Genomic_DNA"/>
</dbReference>
<reference evidence="2 3" key="1">
    <citation type="journal article" date="2011" name="J. Bacteriol.">
        <title>Genome Sequence of the Probiotic Strain Bifidobacterium animalis subsp. lactis CNCM I-2494.</title>
        <authorList>
            <person name="Chervaux C."/>
            <person name="Grimaldi C."/>
            <person name="Bolotin A."/>
            <person name="Quinquis B."/>
            <person name="Legrain-Raspaud S."/>
            <person name="van Hylckama Vlieg J.E."/>
            <person name="Denariaz G."/>
            <person name="Smokvina T."/>
        </authorList>
    </citation>
    <scope>NUCLEOTIDE SEQUENCE [LARGE SCALE GENOMIC DNA]</scope>
    <source>
        <strain evidence="2 3">CNCM I-2494</strain>
    </source>
</reference>
<protein>
    <submittedName>
        <fullName evidence="2">Hypothetical cytosolic protein</fullName>
    </submittedName>
</protein>
<evidence type="ECO:0000259" key="1">
    <source>
        <dbReference type="Pfam" id="PF04174"/>
    </source>
</evidence>
<feature type="domain" description="Circularly permuted ATPgrasp" evidence="1">
    <location>
        <begin position="24"/>
        <end position="66"/>
    </location>
</feature>
<evidence type="ECO:0000313" key="3">
    <source>
        <dbReference type="Proteomes" id="UP000008394"/>
    </source>
</evidence>
<name>A0A806FGG3_BIFAN</name>
<accession>A0A806FGG3</accession>
<dbReference type="AlphaFoldDB" id="A0A806FGG3"/>
<dbReference type="Pfam" id="PF04174">
    <property type="entry name" value="CP_ATPgrasp_1"/>
    <property type="match status" value="1"/>
</dbReference>
<organism evidence="2 3">
    <name type="scientific">Bifidobacterium animalis subsp. lactis CNCM I-2494</name>
    <dbReference type="NCBI Taxonomy" id="1042403"/>
    <lineage>
        <taxon>Bacteria</taxon>
        <taxon>Bacillati</taxon>
        <taxon>Actinomycetota</taxon>
        <taxon>Actinomycetes</taxon>
        <taxon>Bifidobacteriales</taxon>
        <taxon>Bifidobacteriaceae</taxon>
        <taxon>Bifidobacterium</taxon>
    </lineage>
</organism>